<dbReference type="Proteomes" id="UP000790347">
    <property type="component" value="Unassembled WGS sequence"/>
</dbReference>
<accession>A0A922IHA8</accession>
<evidence type="ECO:0000313" key="2">
    <source>
        <dbReference type="Proteomes" id="UP000790347"/>
    </source>
</evidence>
<proteinExistence type="predicted"/>
<gene>
    <name evidence="1" type="ORF">DERF_003681</name>
</gene>
<reference evidence="1" key="2">
    <citation type="journal article" date="2022" name="Res Sq">
        <title>Comparative Genomics Reveals Insights into the Divergent Evolution of Astigmatic Mites and Household Pest Adaptations.</title>
        <authorList>
            <person name="Xiong Q."/>
            <person name="Wan A.T.-Y."/>
            <person name="Liu X.-Y."/>
            <person name="Fung C.S.-H."/>
            <person name="Xiao X."/>
            <person name="Malainual N."/>
            <person name="Hou J."/>
            <person name="Wang L."/>
            <person name="Wang M."/>
            <person name="Yang K."/>
            <person name="Cui Y."/>
            <person name="Leung E."/>
            <person name="Nong W."/>
            <person name="Shin S.-K."/>
            <person name="Au S."/>
            <person name="Jeong K.Y."/>
            <person name="Chew F.T."/>
            <person name="Hui J."/>
            <person name="Leung T.F."/>
            <person name="Tungtrongchitr A."/>
            <person name="Zhong N."/>
            <person name="Liu Z."/>
            <person name="Tsui S."/>
        </authorList>
    </citation>
    <scope>NUCLEOTIDE SEQUENCE</scope>
    <source>
        <strain evidence="1">Derf</strain>
        <tissue evidence="1">Whole organism</tissue>
    </source>
</reference>
<dbReference type="EMBL" id="ASGP02000001">
    <property type="protein sequence ID" value="KAH9529818.1"/>
    <property type="molecule type" value="Genomic_DNA"/>
</dbReference>
<dbReference type="AlphaFoldDB" id="A0A922IHA8"/>
<sequence length="64" mass="7384">MADGGQILEYHHHQMQIISIGSKKKFRTNKNPMKPNVDNVTFINDDQQLHCDCVKQAQCCWPLS</sequence>
<name>A0A922IHA8_DERFA</name>
<reference evidence="1" key="1">
    <citation type="submission" date="2013-05" db="EMBL/GenBank/DDBJ databases">
        <authorList>
            <person name="Yim A.K.Y."/>
            <person name="Chan T.F."/>
            <person name="Ji K.M."/>
            <person name="Liu X.Y."/>
            <person name="Zhou J.W."/>
            <person name="Li R.Q."/>
            <person name="Yang K.Y."/>
            <person name="Li J."/>
            <person name="Li M."/>
            <person name="Law P.T.W."/>
            <person name="Wu Y.L."/>
            <person name="Cai Z.L."/>
            <person name="Qin H."/>
            <person name="Bao Y."/>
            <person name="Leung R.K.K."/>
            <person name="Ng P.K.S."/>
            <person name="Zou J."/>
            <person name="Zhong X.J."/>
            <person name="Ran P.X."/>
            <person name="Zhong N.S."/>
            <person name="Liu Z.G."/>
            <person name="Tsui S.K.W."/>
        </authorList>
    </citation>
    <scope>NUCLEOTIDE SEQUENCE</scope>
    <source>
        <strain evidence="1">Derf</strain>
        <tissue evidence="1">Whole organism</tissue>
    </source>
</reference>
<protein>
    <submittedName>
        <fullName evidence="1">Uncharacterized protein</fullName>
    </submittedName>
</protein>
<evidence type="ECO:0000313" key="1">
    <source>
        <dbReference type="EMBL" id="KAH9529818.1"/>
    </source>
</evidence>
<organism evidence="1 2">
    <name type="scientific">Dermatophagoides farinae</name>
    <name type="common">American house dust mite</name>
    <dbReference type="NCBI Taxonomy" id="6954"/>
    <lineage>
        <taxon>Eukaryota</taxon>
        <taxon>Metazoa</taxon>
        <taxon>Ecdysozoa</taxon>
        <taxon>Arthropoda</taxon>
        <taxon>Chelicerata</taxon>
        <taxon>Arachnida</taxon>
        <taxon>Acari</taxon>
        <taxon>Acariformes</taxon>
        <taxon>Sarcoptiformes</taxon>
        <taxon>Astigmata</taxon>
        <taxon>Psoroptidia</taxon>
        <taxon>Analgoidea</taxon>
        <taxon>Pyroglyphidae</taxon>
        <taxon>Dermatophagoidinae</taxon>
        <taxon>Dermatophagoides</taxon>
    </lineage>
</organism>
<keyword evidence="2" id="KW-1185">Reference proteome</keyword>
<comment type="caution">
    <text evidence="1">The sequence shown here is derived from an EMBL/GenBank/DDBJ whole genome shotgun (WGS) entry which is preliminary data.</text>
</comment>